<dbReference type="FunFam" id="1.20.1250.20:FF:000196">
    <property type="entry name" value="MFS toxin efflux pump (AflT)"/>
    <property type="match status" value="1"/>
</dbReference>
<dbReference type="Proteomes" id="UP001174694">
    <property type="component" value="Unassembled WGS sequence"/>
</dbReference>
<dbReference type="Pfam" id="PF07690">
    <property type="entry name" value="MFS_1"/>
    <property type="match status" value="1"/>
</dbReference>
<reference evidence="9" key="1">
    <citation type="submission" date="2022-07" db="EMBL/GenBank/DDBJ databases">
        <title>Fungi with potential for degradation of polypropylene.</title>
        <authorList>
            <person name="Gostincar C."/>
        </authorList>
    </citation>
    <scope>NUCLEOTIDE SEQUENCE</scope>
    <source>
        <strain evidence="9">EXF-13308</strain>
    </source>
</reference>
<evidence type="ECO:0000259" key="8">
    <source>
        <dbReference type="PROSITE" id="PS50850"/>
    </source>
</evidence>
<organism evidence="9 10">
    <name type="scientific">Pleurostoma richardsiae</name>
    <dbReference type="NCBI Taxonomy" id="41990"/>
    <lineage>
        <taxon>Eukaryota</taxon>
        <taxon>Fungi</taxon>
        <taxon>Dikarya</taxon>
        <taxon>Ascomycota</taxon>
        <taxon>Pezizomycotina</taxon>
        <taxon>Sordariomycetes</taxon>
        <taxon>Sordariomycetidae</taxon>
        <taxon>Calosphaeriales</taxon>
        <taxon>Pleurostomataceae</taxon>
        <taxon>Pleurostoma</taxon>
    </lineage>
</organism>
<dbReference type="Gene3D" id="1.20.1250.20">
    <property type="entry name" value="MFS general substrate transporter like domains"/>
    <property type="match status" value="1"/>
</dbReference>
<dbReference type="PANTHER" id="PTHR23501">
    <property type="entry name" value="MAJOR FACILITATOR SUPERFAMILY"/>
    <property type="match status" value="1"/>
</dbReference>
<dbReference type="GO" id="GO:0005886">
    <property type="term" value="C:plasma membrane"/>
    <property type="evidence" value="ECO:0007669"/>
    <property type="project" value="TreeGrafter"/>
</dbReference>
<accession>A0AA38VP42</accession>
<dbReference type="EMBL" id="JANBVO010000031">
    <property type="protein sequence ID" value="KAJ9138125.1"/>
    <property type="molecule type" value="Genomic_DNA"/>
</dbReference>
<evidence type="ECO:0000256" key="5">
    <source>
        <dbReference type="ARBA" id="ARBA00023136"/>
    </source>
</evidence>
<feature type="compositionally biased region" description="Polar residues" evidence="6">
    <location>
        <begin position="39"/>
        <end position="52"/>
    </location>
</feature>
<evidence type="ECO:0000256" key="6">
    <source>
        <dbReference type="SAM" id="MobiDB-lite"/>
    </source>
</evidence>
<feature type="domain" description="Major facilitator superfamily (MFS) profile" evidence="8">
    <location>
        <begin position="74"/>
        <end position="569"/>
    </location>
</feature>
<evidence type="ECO:0000256" key="4">
    <source>
        <dbReference type="ARBA" id="ARBA00022989"/>
    </source>
</evidence>
<feature type="transmembrane region" description="Helical" evidence="7">
    <location>
        <begin position="139"/>
        <end position="158"/>
    </location>
</feature>
<dbReference type="PROSITE" id="PS50850">
    <property type="entry name" value="MFS"/>
    <property type="match status" value="1"/>
</dbReference>
<comment type="subcellular location">
    <subcellularLocation>
        <location evidence="1">Membrane</location>
        <topology evidence="1">Multi-pass membrane protein</topology>
    </subcellularLocation>
</comment>
<feature type="transmembrane region" description="Helical" evidence="7">
    <location>
        <begin position="340"/>
        <end position="362"/>
    </location>
</feature>
<feature type="transmembrane region" description="Helical" evidence="7">
    <location>
        <begin position="164"/>
        <end position="185"/>
    </location>
</feature>
<gene>
    <name evidence="9" type="ORF">NKR23_g8752</name>
</gene>
<dbReference type="SUPFAM" id="SSF103473">
    <property type="entry name" value="MFS general substrate transporter"/>
    <property type="match status" value="1"/>
</dbReference>
<feature type="compositionally biased region" description="Polar residues" evidence="6">
    <location>
        <begin position="1"/>
        <end position="13"/>
    </location>
</feature>
<keyword evidence="5 7" id="KW-0472">Membrane</keyword>
<evidence type="ECO:0000313" key="10">
    <source>
        <dbReference type="Proteomes" id="UP001174694"/>
    </source>
</evidence>
<keyword evidence="3 7" id="KW-0812">Transmembrane</keyword>
<feature type="region of interest" description="Disordered" evidence="6">
    <location>
        <begin position="1"/>
        <end position="64"/>
    </location>
</feature>
<evidence type="ECO:0000313" key="9">
    <source>
        <dbReference type="EMBL" id="KAJ9138125.1"/>
    </source>
</evidence>
<feature type="transmembrane region" description="Helical" evidence="7">
    <location>
        <begin position="71"/>
        <end position="97"/>
    </location>
</feature>
<dbReference type="FunFam" id="1.20.1720.10:FF:000012">
    <property type="entry name" value="MFS toxin efflux pump (AflT)"/>
    <property type="match status" value="1"/>
</dbReference>
<protein>
    <submittedName>
        <fullName evidence="9">Major facilitator superfamily transporter</fullName>
    </submittedName>
</protein>
<feature type="transmembrane region" description="Helical" evidence="7">
    <location>
        <begin position="374"/>
        <end position="393"/>
    </location>
</feature>
<feature type="transmembrane region" description="Helical" evidence="7">
    <location>
        <begin position="267"/>
        <end position="286"/>
    </location>
</feature>
<proteinExistence type="predicted"/>
<feature type="compositionally biased region" description="Basic and acidic residues" evidence="6">
    <location>
        <begin position="53"/>
        <end position="63"/>
    </location>
</feature>
<feature type="transmembrane region" description="Helical" evidence="7">
    <location>
        <begin position="224"/>
        <end position="246"/>
    </location>
</feature>
<feature type="transmembrane region" description="Helical" evidence="7">
    <location>
        <begin position="109"/>
        <end position="127"/>
    </location>
</feature>
<feature type="transmembrane region" description="Helical" evidence="7">
    <location>
        <begin position="539"/>
        <end position="559"/>
    </location>
</feature>
<dbReference type="PANTHER" id="PTHR23501:SF199">
    <property type="entry name" value="MFS EFFLUX TRANSPORTER INPD-RELATED"/>
    <property type="match status" value="1"/>
</dbReference>
<feature type="transmembrane region" description="Helical" evidence="7">
    <location>
        <begin position="462"/>
        <end position="483"/>
    </location>
</feature>
<dbReference type="GO" id="GO:0022857">
    <property type="term" value="F:transmembrane transporter activity"/>
    <property type="evidence" value="ECO:0007669"/>
    <property type="project" value="InterPro"/>
</dbReference>
<dbReference type="InterPro" id="IPR036259">
    <property type="entry name" value="MFS_trans_sf"/>
</dbReference>
<evidence type="ECO:0000256" key="1">
    <source>
        <dbReference type="ARBA" id="ARBA00004141"/>
    </source>
</evidence>
<feature type="transmembrane region" description="Helical" evidence="7">
    <location>
        <begin position="405"/>
        <end position="423"/>
    </location>
</feature>
<evidence type="ECO:0000256" key="3">
    <source>
        <dbReference type="ARBA" id="ARBA00022692"/>
    </source>
</evidence>
<name>A0AA38VP42_9PEZI</name>
<feature type="transmembrane region" description="Helical" evidence="7">
    <location>
        <begin position="429"/>
        <end position="450"/>
    </location>
</feature>
<keyword evidence="4 7" id="KW-1133">Transmembrane helix</keyword>
<keyword evidence="2" id="KW-0813">Transport</keyword>
<feature type="transmembrane region" description="Helical" evidence="7">
    <location>
        <begin position="197"/>
        <end position="218"/>
    </location>
</feature>
<evidence type="ECO:0000256" key="7">
    <source>
        <dbReference type="SAM" id="Phobius"/>
    </source>
</evidence>
<feature type="transmembrane region" description="Helical" evidence="7">
    <location>
        <begin position="298"/>
        <end position="319"/>
    </location>
</feature>
<dbReference type="AlphaFoldDB" id="A0AA38VP42"/>
<dbReference type="InterPro" id="IPR011701">
    <property type="entry name" value="MFS"/>
</dbReference>
<dbReference type="InterPro" id="IPR020846">
    <property type="entry name" value="MFS_dom"/>
</dbReference>
<evidence type="ECO:0000256" key="2">
    <source>
        <dbReference type="ARBA" id="ARBA00022448"/>
    </source>
</evidence>
<comment type="caution">
    <text evidence="9">The sequence shown here is derived from an EMBL/GenBank/DDBJ whole genome shotgun (WGS) entry which is preliminary data.</text>
</comment>
<dbReference type="Gene3D" id="1.20.1720.10">
    <property type="entry name" value="Multidrug resistance protein D"/>
    <property type="match status" value="1"/>
</dbReference>
<dbReference type="CDD" id="cd17502">
    <property type="entry name" value="MFS_Azr1_MDR_like"/>
    <property type="match status" value="1"/>
</dbReference>
<keyword evidence="10" id="KW-1185">Reference proteome</keyword>
<sequence length="590" mass="63162">MSTTSEMTLSQSMADDAAIPPRLHGENMSSEDRDLPEAASQSRDAVIASTTGEKQRTQAEEPHVYPSGPRLALICVGLGLAVFCLGLDRSILATAIPKITSDFDSLNDVAWYGSSYLLTTCCFQLMFGKLYAEFKTTWVFLVALAWFELGSLVCAVAPNSIALIIGRSIAGIGCAGLLSGALIILASSVPLHKRPIYTGSIGAISGIAQIIAPTLGGVFTDHATWRWCFWINLPLGAITAAVVVFVKFATKPTQSHITGIRTFVSRIDLFGTLVFMPSVVCLLLALEWGGTTYAWSNWRIILCFCLFGVLGAAWGYIQYRRGDDGTLPLRIIRQRSVASGMWFTLGMSGALFIVTYYVPIWFQSVHNTTAQQSGINFLTATGGMTLAAILGGVAASHIGYYVPQMLLSSLVTSVAAGLIYRYQLDTTTGYWVGTLIMFGIGAGSGLQMPLTAVQTVLKGADISLGTSVIVLVQTISGTIFLAVGQNLFQAKLLDELPVTAPQVDPRVVVSNGVSGLVALITEKYGAAMVEGVLEAYNAALRKCFMVCIILASTTILGAAGMEWKNVKRESTAQQDPRQEEAELVRIPSAI</sequence>